<keyword evidence="2 5" id="KW-0645">Protease</keyword>
<proteinExistence type="inferred from homology"/>
<dbReference type="AlphaFoldDB" id="A0A318H634"/>
<name>A0A318H634_9BURK</name>
<dbReference type="InterPro" id="IPR015500">
    <property type="entry name" value="Peptidase_S8_subtilisin-rel"/>
</dbReference>
<dbReference type="InterPro" id="IPR013783">
    <property type="entry name" value="Ig-like_fold"/>
</dbReference>
<dbReference type="Gene3D" id="3.40.50.200">
    <property type="entry name" value="Peptidase S8/S53 domain"/>
    <property type="match status" value="1"/>
</dbReference>
<dbReference type="EMBL" id="QJJS01000001">
    <property type="protein sequence ID" value="PXW99556.1"/>
    <property type="molecule type" value="Genomic_DNA"/>
</dbReference>
<keyword evidence="3 5" id="KW-0378">Hydrolase</keyword>
<evidence type="ECO:0000256" key="7">
    <source>
        <dbReference type="SAM" id="Phobius"/>
    </source>
</evidence>
<accession>A0A318H634</accession>
<dbReference type="PANTHER" id="PTHR43806">
    <property type="entry name" value="PEPTIDASE S8"/>
    <property type="match status" value="1"/>
</dbReference>
<dbReference type="GO" id="GO:0004252">
    <property type="term" value="F:serine-type endopeptidase activity"/>
    <property type="evidence" value="ECO:0007669"/>
    <property type="project" value="UniProtKB-UniRule"/>
</dbReference>
<dbReference type="PROSITE" id="PS51892">
    <property type="entry name" value="SUBTILASE"/>
    <property type="match status" value="1"/>
</dbReference>
<dbReference type="InterPro" id="IPR023828">
    <property type="entry name" value="Peptidase_S8_Ser-AS"/>
</dbReference>
<dbReference type="PRINTS" id="PR00723">
    <property type="entry name" value="SUBTILISIN"/>
</dbReference>
<dbReference type="Pfam" id="PF00082">
    <property type="entry name" value="Peptidase_S8"/>
    <property type="match status" value="1"/>
</dbReference>
<evidence type="ECO:0000256" key="3">
    <source>
        <dbReference type="ARBA" id="ARBA00022801"/>
    </source>
</evidence>
<evidence type="ECO:0000256" key="2">
    <source>
        <dbReference type="ARBA" id="ARBA00022670"/>
    </source>
</evidence>
<dbReference type="PANTHER" id="PTHR43806:SF11">
    <property type="entry name" value="CEREVISIN-RELATED"/>
    <property type="match status" value="1"/>
</dbReference>
<evidence type="ECO:0000313" key="10">
    <source>
        <dbReference type="EMBL" id="PXW99556.1"/>
    </source>
</evidence>
<keyword evidence="7" id="KW-0812">Transmembrane</keyword>
<feature type="active site" description="Charge relay system" evidence="5">
    <location>
        <position position="217"/>
    </location>
</feature>
<keyword evidence="7" id="KW-0472">Membrane</keyword>
<reference evidence="10 11" key="1">
    <citation type="submission" date="2018-05" db="EMBL/GenBank/DDBJ databases">
        <title>Genomic Encyclopedia of Type Strains, Phase IV (KMG-IV): sequencing the most valuable type-strain genomes for metagenomic binning, comparative biology and taxonomic classification.</title>
        <authorList>
            <person name="Goeker M."/>
        </authorList>
    </citation>
    <scope>NUCLEOTIDE SEQUENCE [LARGE SCALE GENOMIC DNA]</scope>
    <source>
        <strain evidence="10 11">DSM 566</strain>
    </source>
</reference>
<gene>
    <name evidence="10" type="ORF">C7444_101386</name>
</gene>
<evidence type="ECO:0000256" key="6">
    <source>
        <dbReference type="SAM" id="MobiDB-lite"/>
    </source>
</evidence>
<keyword evidence="7" id="KW-1133">Transmembrane helix</keyword>
<dbReference type="Proteomes" id="UP000247811">
    <property type="component" value="Unassembled WGS sequence"/>
</dbReference>
<dbReference type="SUPFAM" id="SSF52743">
    <property type="entry name" value="Subtilisin-like"/>
    <property type="match status" value="1"/>
</dbReference>
<evidence type="ECO:0000259" key="9">
    <source>
        <dbReference type="Pfam" id="PF00082"/>
    </source>
</evidence>
<comment type="caution">
    <text evidence="10">The sequence shown here is derived from an EMBL/GenBank/DDBJ whole genome shotgun (WGS) entry which is preliminary data.</text>
</comment>
<comment type="similarity">
    <text evidence="1 5">Belongs to the peptidase S8 family.</text>
</comment>
<dbReference type="RefSeq" id="WP_170130592.1">
    <property type="nucleotide sequence ID" value="NZ_QJJS01000001.1"/>
</dbReference>
<feature type="signal peptide" evidence="8">
    <location>
        <begin position="1"/>
        <end position="17"/>
    </location>
</feature>
<feature type="active site" description="Charge relay system" evidence="5">
    <location>
        <position position="404"/>
    </location>
</feature>
<dbReference type="GO" id="GO:0006508">
    <property type="term" value="P:proteolysis"/>
    <property type="evidence" value="ECO:0007669"/>
    <property type="project" value="UniProtKB-KW"/>
</dbReference>
<dbReference type="PROSITE" id="PS00138">
    <property type="entry name" value="SUBTILASE_SER"/>
    <property type="match status" value="1"/>
</dbReference>
<keyword evidence="8" id="KW-0732">Signal</keyword>
<feature type="domain" description="Peptidase S8/S53" evidence="9">
    <location>
        <begin position="157"/>
        <end position="437"/>
    </location>
</feature>
<feature type="compositionally biased region" description="Low complexity" evidence="6">
    <location>
        <begin position="644"/>
        <end position="661"/>
    </location>
</feature>
<evidence type="ECO:0000313" key="11">
    <source>
        <dbReference type="Proteomes" id="UP000247811"/>
    </source>
</evidence>
<feature type="active site" description="Charge relay system" evidence="5">
    <location>
        <position position="164"/>
    </location>
</feature>
<dbReference type="InterPro" id="IPR036852">
    <property type="entry name" value="Peptidase_S8/S53_dom_sf"/>
</dbReference>
<feature type="region of interest" description="Disordered" evidence="6">
    <location>
        <begin position="186"/>
        <end position="207"/>
    </location>
</feature>
<sequence>MLLLAGAALLSGHAAQAVQTPPLTDRLVVRFRPGSEPDLRATALAAGASGARSAETVRRRLSDRLGQELSVVRQRGDGSVIYRSRTAMDADAARQAAHRLARDSGVLDVAPDVRVTGHGLLPDDPQAARQWDIASSGGAAAGAAGFVDAWPLSRGLGVVLAVIDTGSLAHPDLGATLLPGRDFVSDATTGGDGDSRDGDASDPGDWCASAGTTSSWHGLMTTGLLGATHGNQRGIAGLAPAVSLLPARAMGRCGGWLSDVADAILWTSGAGSSPANPTPARVINLSLGASAGTACHGYLQDAITRAIARGAVVVASAGNDASSTRLAAPANCSGVISVGAHTRSGDLAAYSNHTASLTLTAPGGGACAVQTGSDCDSSAIPTLGNSGTTTPGLPVDNRLYGGTSSAAPHVSAAVALMLAIDASLTPAQIQSTLQAHARPHPAGTLCARQAGLCGAGMLDAAAAVQAVALPQLSVTGAQAVVAGGERVTLQAEATGLGPFTWRWTQVSGPAVALEGSDGATLSFTAPATRSRLGFQVEVTTAHQISHGAPVQVEVNNAPQLDDASASQTGQAAWSLRLQARDADADVLGYQLLSGPEGASVSGDLLQWTSPQPGHWTFEIVAVDSEGLASPTARVTLTVLAAGGDAPASTTSTGTGSSPADAGGPGGGGALSGTPLAALAAVVLAWAWLRRRPAR</sequence>
<evidence type="ECO:0000256" key="5">
    <source>
        <dbReference type="PROSITE-ProRule" id="PRU01240"/>
    </source>
</evidence>
<evidence type="ECO:0000256" key="8">
    <source>
        <dbReference type="SAM" id="SignalP"/>
    </source>
</evidence>
<evidence type="ECO:0000256" key="4">
    <source>
        <dbReference type="ARBA" id="ARBA00022825"/>
    </source>
</evidence>
<feature type="transmembrane region" description="Helical" evidence="7">
    <location>
        <begin position="666"/>
        <end position="688"/>
    </location>
</feature>
<protein>
    <submittedName>
        <fullName evidence="10">Serine protease</fullName>
    </submittedName>
</protein>
<keyword evidence="11" id="KW-1185">Reference proteome</keyword>
<keyword evidence="4 5" id="KW-0720">Serine protease</keyword>
<feature type="chain" id="PRO_5016237335" evidence="8">
    <location>
        <begin position="18"/>
        <end position="694"/>
    </location>
</feature>
<dbReference type="InterPro" id="IPR050131">
    <property type="entry name" value="Peptidase_S8_subtilisin-like"/>
</dbReference>
<dbReference type="Gene3D" id="2.60.40.10">
    <property type="entry name" value="Immunoglobulins"/>
    <property type="match status" value="1"/>
</dbReference>
<feature type="region of interest" description="Disordered" evidence="6">
    <location>
        <begin position="644"/>
        <end position="668"/>
    </location>
</feature>
<organism evidence="10 11">
    <name type="scientific">Sphaerotilus hippei</name>
    <dbReference type="NCBI Taxonomy" id="744406"/>
    <lineage>
        <taxon>Bacteria</taxon>
        <taxon>Pseudomonadati</taxon>
        <taxon>Pseudomonadota</taxon>
        <taxon>Betaproteobacteria</taxon>
        <taxon>Burkholderiales</taxon>
        <taxon>Sphaerotilaceae</taxon>
        <taxon>Sphaerotilus</taxon>
    </lineage>
</organism>
<dbReference type="InterPro" id="IPR000209">
    <property type="entry name" value="Peptidase_S8/S53_dom"/>
</dbReference>
<evidence type="ECO:0000256" key="1">
    <source>
        <dbReference type="ARBA" id="ARBA00011073"/>
    </source>
</evidence>